<dbReference type="AlphaFoldDB" id="A0A562SG62"/>
<evidence type="ECO:0000259" key="1">
    <source>
        <dbReference type="Pfam" id="PF09423"/>
    </source>
</evidence>
<dbReference type="InterPro" id="IPR018946">
    <property type="entry name" value="PhoD-like_MPP"/>
</dbReference>
<keyword evidence="3" id="KW-1185">Reference proteome</keyword>
<dbReference type="Pfam" id="PF09423">
    <property type="entry name" value="PhoD"/>
    <property type="match status" value="1"/>
</dbReference>
<comment type="caution">
    <text evidence="2">The sequence shown here is derived from an EMBL/GenBank/DDBJ whole genome shotgun (WGS) entry which is preliminary data.</text>
</comment>
<dbReference type="Gene3D" id="3.60.21.70">
    <property type="entry name" value="PhoD-like phosphatase"/>
    <property type="match status" value="1"/>
</dbReference>
<dbReference type="CDD" id="cd07389">
    <property type="entry name" value="MPP_PhoD"/>
    <property type="match status" value="1"/>
</dbReference>
<evidence type="ECO:0000313" key="2">
    <source>
        <dbReference type="EMBL" id="TWI80319.1"/>
    </source>
</evidence>
<dbReference type="InterPro" id="IPR029052">
    <property type="entry name" value="Metallo-depent_PP-like"/>
</dbReference>
<proteinExistence type="predicted"/>
<dbReference type="InterPro" id="IPR038607">
    <property type="entry name" value="PhoD-like_sf"/>
</dbReference>
<name>A0A562SG62_9BACT</name>
<organism evidence="2 3">
    <name type="scientific">Lacibacter cauensis</name>
    <dbReference type="NCBI Taxonomy" id="510947"/>
    <lineage>
        <taxon>Bacteria</taxon>
        <taxon>Pseudomonadati</taxon>
        <taxon>Bacteroidota</taxon>
        <taxon>Chitinophagia</taxon>
        <taxon>Chitinophagales</taxon>
        <taxon>Chitinophagaceae</taxon>
        <taxon>Lacibacter</taxon>
    </lineage>
</organism>
<sequence length="345" mass="39602">MRLITCIILTALAMTGCKEQPQVTKIAFGSCGHQDDPQPVLAIAAEQKPDAFIFLGDNIYGDTDNMDTLRAKYNRLGAKPEYQQLAAATNIFATWDDHDFGRNDAGKHYPFKKESKEIFLSFFKEPAESARRKHEGIYHAEYIQQGGKTVQLILLDVRTFRNNLLLYDSSVQLPREHYFYKPDYQPHISRDSVLLGEEQWKWLEAELKKPADLRLICSGSQFSIEYNGYEAWVNFPHEQQRMLDLIKSTKANAVMFLTGDVHYAEISKLQTPGLYPIYDVTSSGITSTWDFATLNKNRIEGPVMDNHFGLLTIEWASDPVIKMEIIDKHKNGRIEYTIKRSEICF</sequence>
<reference evidence="2 3" key="1">
    <citation type="journal article" date="2015" name="Stand. Genomic Sci.">
        <title>Genomic Encyclopedia of Bacterial and Archaeal Type Strains, Phase III: the genomes of soil and plant-associated and newly described type strains.</title>
        <authorList>
            <person name="Whitman W.B."/>
            <person name="Woyke T."/>
            <person name="Klenk H.P."/>
            <person name="Zhou Y."/>
            <person name="Lilburn T.G."/>
            <person name="Beck B.J."/>
            <person name="De Vos P."/>
            <person name="Vandamme P."/>
            <person name="Eisen J.A."/>
            <person name="Garrity G."/>
            <person name="Hugenholtz P."/>
            <person name="Kyrpides N.C."/>
        </authorList>
    </citation>
    <scope>NUCLEOTIDE SEQUENCE [LARGE SCALE GENOMIC DNA]</scope>
    <source>
        <strain evidence="2 3">CGMCC 1.7271</strain>
    </source>
</reference>
<dbReference type="OrthoDB" id="9763616at2"/>
<gene>
    <name evidence="2" type="ORF">IQ13_2993</name>
</gene>
<dbReference type="RefSeq" id="WP_144887157.1">
    <property type="nucleotide sequence ID" value="NZ_VLLE01000005.1"/>
</dbReference>
<dbReference type="SUPFAM" id="SSF56300">
    <property type="entry name" value="Metallo-dependent phosphatases"/>
    <property type="match status" value="1"/>
</dbReference>
<feature type="domain" description="PhoD-like phosphatase metallophosphatase" evidence="1">
    <location>
        <begin position="42"/>
        <end position="292"/>
    </location>
</feature>
<dbReference type="PROSITE" id="PS51257">
    <property type="entry name" value="PROKAR_LIPOPROTEIN"/>
    <property type="match status" value="1"/>
</dbReference>
<dbReference type="Proteomes" id="UP000316167">
    <property type="component" value="Unassembled WGS sequence"/>
</dbReference>
<dbReference type="EMBL" id="VLLE01000005">
    <property type="protein sequence ID" value="TWI80319.1"/>
    <property type="molecule type" value="Genomic_DNA"/>
</dbReference>
<dbReference type="PANTHER" id="PTHR33987:SF1">
    <property type="entry name" value="CALCINEURIN-LIKE METALLO-PHOSPHOESTERASE SUPERFAMILY PROTEIN"/>
    <property type="match status" value="1"/>
</dbReference>
<accession>A0A562SG62</accession>
<dbReference type="PANTHER" id="PTHR33987">
    <property type="entry name" value="CALCINEURIN-LIKE METALLO-PHOSPHOESTERASE SUPERFAMILY PROTEIN"/>
    <property type="match status" value="1"/>
</dbReference>
<evidence type="ECO:0000313" key="3">
    <source>
        <dbReference type="Proteomes" id="UP000316167"/>
    </source>
</evidence>
<protein>
    <submittedName>
        <fullName evidence="2">Alkaline phosphatase D</fullName>
    </submittedName>
</protein>